<dbReference type="AlphaFoldDB" id="A0A150PTM6"/>
<dbReference type="SUPFAM" id="SSF56112">
    <property type="entry name" value="Protein kinase-like (PK-like)"/>
    <property type="match status" value="1"/>
</dbReference>
<dbReference type="EMBL" id="JELX01001418">
    <property type="protein sequence ID" value="KYF59075.1"/>
    <property type="molecule type" value="Genomic_DNA"/>
</dbReference>
<feature type="region of interest" description="Disordered" evidence="6">
    <location>
        <begin position="411"/>
        <end position="511"/>
    </location>
</feature>
<dbReference type="InterPro" id="IPR011009">
    <property type="entry name" value="Kinase-like_dom_sf"/>
</dbReference>
<comment type="caution">
    <text evidence="8">The sequence shown here is derived from an EMBL/GenBank/DDBJ whole genome shotgun (WGS) entry which is preliminary data.</text>
</comment>
<keyword evidence="2 5" id="KW-0547">Nucleotide-binding</keyword>
<dbReference type="PANTHER" id="PTHR43289">
    <property type="entry name" value="MITOGEN-ACTIVATED PROTEIN KINASE KINASE KINASE 20-RELATED"/>
    <property type="match status" value="1"/>
</dbReference>
<dbReference type="PROSITE" id="PS00108">
    <property type="entry name" value="PROTEIN_KINASE_ST"/>
    <property type="match status" value="1"/>
</dbReference>
<dbReference type="PANTHER" id="PTHR43289:SF6">
    <property type="entry name" value="SERINE_THREONINE-PROTEIN KINASE NEKL-3"/>
    <property type="match status" value="1"/>
</dbReference>
<dbReference type="CDD" id="cd14014">
    <property type="entry name" value="STKc_PknB_like"/>
    <property type="match status" value="1"/>
</dbReference>
<evidence type="ECO:0000313" key="8">
    <source>
        <dbReference type="EMBL" id="KYF59075.1"/>
    </source>
</evidence>
<evidence type="ECO:0000259" key="7">
    <source>
        <dbReference type="PROSITE" id="PS50011"/>
    </source>
</evidence>
<keyword evidence="4 5" id="KW-0067">ATP-binding</keyword>
<evidence type="ECO:0000256" key="5">
    <source>
        <dbReference type="PROSITE-ProRule" id="PRU10141"/>
    </source>
</evidence>
<evidence type="ECO:0000256" key="6">
    <source>
        <dbReference type="SAM" id="MobiDB-lite"/>
    </source>
</evidence>
<dbReference type="InterPro" id="IPR000719">
    <property type="entry name" value="Prot_kinase_dom"/>
</dbReference>
<evidence type="ECO:0000256" key="3">
    <source>
        <dbReference type="ARBA" id="ARBA00022777"/>
    </source>
</evidence>
<dbReference type="Pfam" id="PF00069">
    <property type="entry name" value="Pkinase"/>
    <property type="match status" value="1"/>
</dbReference>
<feature type="compositionally biased region" description="Low complexity" evidence="6">
    <location>
        <begin position="463"/>
        <end position="476"/>
    </location>
</feature>
<reference evidence="8 9" key="1">
    <citation type="submission" date="2014-02" db="EMBL/GenBank/DDBJ databases">
        <title>The small core and large imbalanced accessory genome model reveals a collaborative survival strategy of Sorangium cellulosum strains in nature.</title>
        <authorList>
            <person name="Han K."/>
            <person name="Peng R."/>
            <person name="Blom J."/>
            <person name="Li Y.-Z."/>
        </authorList>
    </citation>
    <scope>NUCLEOTIDE SEQUENCE [LARGE SCALE GENOMIC DNA]</scope>
    <source>
        <strain evidence="8 9">So0157-18</strain>
    </source>
</reference>
<evidence type="ECO:0000256" key="2">
    <source>
        <dbReference type="ARBA" id="ARBA00022741"/>
    </source>
</evidence>
<feature type="region of interest" description="Disordered" evidence="6">
    <location>
        <begin position="306"/>
        <end position="329"/>
    </location>
</feature>
<dbReference type="GO" id="GO:0004674">
    <property type="term" value="F:protein serine/threonine kinase activity"/>
    <property type="evidence" value="ECO:0007669"/>
    <property type="project" value="TreeGrafter"/>
</dbReference>
<dbReference type="PROSITE" id="PS50011">
    <property type="entry name" value="PROTEIN_KINASE_DOM"/>
    <property type="match status" value="1"/>
</dbReference>
<dbReference type="GO" id="GO:0005524">
    <property type="term" value="F:ATP binding"/>
    <property type="evidence" value="ECO:0007669"/>
    <property type="project" value="UniProtKB-UniRule"/>
</dbReference>
<dbReference type="Gene3D" id="1.10.510.10">
    <property type="entry name" value="Transferase(Phosphotransferase) domain 1"/>
    <property type="match status" value="1"/>
</dbReference>
<feature type="compositionally biased region" description="Low complexity" evidence="6">
    <location>
        <begin position="415"/>
        <end position="426"/>
    </location>
</feature>
<evidence type="ECO:0000313" key="9">
    <source>
        <dbReference type="Proteomes" id="UP000075604"/>
    </source>
</evidence>
<dbReference type="SMART" id="SM00220">
    <property type="entry name" value="S_TKc"/>
    <property type="match status" value="1"/>
</dbReference>
<gene>
    <name evidence="8" type="ORF">BE04_31080</name>
</gene>
<proteinExistence type="predicted"/>
<dbReference type="PROSITE" id="PS00107">
    <property type="entry name" value="PROTEIN_KINASE_ATP"/>
    <property type="match status" value="1"/>
</dbReference>
<dbReference type="InterPro" id="IPR017441">
    <property type="entry name" value="Protein_kinase_ATP_BS"/>
</dbReference>
<keyword evidence="1" id="KW-0808">Transferase</keyword>
<evidence type="ECO:0000256" key="1">
    <source>
        <dbReference type="ARBA" id="ARBA00022679"/>
    </source>
</evidence>
<dbReference type="Proteomes" id="UP000075604">
    <property type="component" value="Unassembled WGS sequence"/>
</dbReference>
<feature type="domain" description="Protein kinase" evidence="7">
    <location>
        <begin position="17"/>
        <end position="286"/>
    </location>
</feature>
<organism evidence="8 9">
    <name type="scientific">Sorangium cellulosum</name>
    <name type="common">Polyangium cellulosum</name>
    <dbReference type="NCBI Taxonomy" id="56"/>
    <lineage>
        <taxon>Bacteria</taxon>
        <taxon>Pseudomonadati</taxon>
        <taxon>Myxococcota</taxon>
        <taxon>Polyangia</taxon>
        <taxon>Polyangiales</taxon>
        <taxon>Polyangiaceae</taxon>
        <taxon>Sorangium</taxon>
    </lineage>
</organism>
<feature type="binding site" evidence="5">
    <location>
        <position position="46"/>
    </location>
    <ligand>
        <name>ATP</name>
        <dbReference type="ChEBI" id="CHEBI:30616"/>
    </ligand>
</feature>
<dbReference type="Gene3D" id="3.30.200.20">
    <property type="entry name" value="Phosphorylase Kinase, domain 1"/>
    <property type="match status" value="1"/>
</dbReference>
<sequence length="521" mass="54538">MSLVHGLSQGIVVLGRYRLDSVLGRGGMSVVWGATNLSTRRPVALKFLKRAAPRGSRGWRRFAREARVSVEHPHVVRVIDLLEIDEATPVLVMELLQGRTLRSELREQGRLSLQRTADLLCPVAAAVGHVHACGFVHRDLKPENIFVLAGPAERPEIKVIDFGVVKFLANDPDDMGTNLTAEGTAIGTVGYAAPEQGLGGKHVDGRADVWSLGVVLHECLTGVRPMPGDSWTVYLEASLRRGAFAAEGLGAAAPPEIVALIDRMLAPRCEERPTLREVFEELRAYSREPDAPFGLLAATSLPPCARTGAAGGTTEPDPASAGSVASTRATTITEEGATPESDAAPAASGRPASIWRRRAAWGSLLTGGALAALAMLSFREPAVPKAVEIARSLPFSLFALPAQEIQSPAEPTMSAAVPAPAATPAAGRLRGSPAPARAPLPKQPERLRAGDGGGASLAPPPTSASAALHGAADAGAPVRPALPPVVSLPKERAREPHNGNIPAPDGGVPNLAHELYKDVPF</sequence>
<accession>A0A150PTM6</accession>
<protein>
    <recommendedName>
        <fullName evidence="7">Protein kinase domain-containing protein</fullName>
    </recommendedName>
</protein>
<keyword evidence="3" id="KW-0418">Kinase</keyword>
<dbReference type="InterPro" id="IPR008271">
    <property type="entry name" value="Ser/Thr_kinase_AS"/>
</dbReference>
<name>A0A150PTM6_SORCE</name>
<evidence type="ECO:0000256" key="4">
    <source>
        <dbReference type="ARBA" id="ARBA00022840"/>
    </source>
</evidence>